<evidence type="ECO:0000313" key="2">
    <source>
        <dbReference type="EMBL" id="PJC81422.1"/>
    </source>
</evidence>
<accession>A0A2M8GLI7</accession>
<gene>
    <name evidence="2" type="ORF">CO007_04825</name>
</gene>
<protein>
    <recommendedName>
        <fullName evidence="1">Glycosyltransferase 2-like domain-containing protein</fullName>
    </recommendedName>
</protein>
<dbReference type="EMBL" id="PFQK01000084">
    <property type="protein sequence ID" value="PJC81422.1"/>
    <property type="molecule type" value="Genomic_DNA"/>
</dbReference>
<evidence type="ECO:0000259" key="1">
    <source>
        <dbReference type="Pfam" id="PF00535"/>
    </source>
</evidence>
<dbReference type="SUPFAM" id="SSF53448">
    <property type="entry name" value="Nucleotide-diphospho-sugar transferases"/>
    <property type="match status" value="1"/>
</dbReference>
<dbReference type="Pfam" id="PF00535">
    <property type="entry name" value="Glycos_transf_2"/>
    <property type="match status" value="1"/>
</dbReference>
<name>A0A2M8GLI7_9BACT</name>
<evidence type="ECO:0000313" key="3">
    <source>
        <dbReference type="Proteomes" id="UP000229370"/>
    </source>
</evidence>
<dbReference type="CDD" id="cd04186">
    <property type="entry name" value="GT_2_like_c"/>
    <property type="match status" value="1"/>
</dbReference>
<dbReference type="PANTHER" id="PTHR43179:SF7">
    <property type="entry name" value="RHAMNOSYLTRANSFERASE WBBL"/>
    <property type="match status" value="1"/>
</dbReference>
<proteinExistence type="predicted"/>
<comment type="caution">
    <text evidence="2">The sequence shown here is derived from an EMBL/GenBank/DDBJ whole genome shotgun (WGS) entry which is preliminary data.</text>
</comment>
<dbReference type="Proteomes" id="UP000229370">
    <property type="component" value="Unassembled WGS sequence"/>
</dbReference>
<dbReference type="InterPro" id="IPR001173">
    <property type="entry name" value="Glyco_trans_2-like"/>
</dbReference>
<dbReference type="PANTHER" id="PTHR43179">
    <property type="entry name" value="RHAMNOSYLTRANSFERASE WBBL"/>
    <property type="match status" value="1"/>
</dbReference>
<organism evidence="2 3">
    <name type="scientific">Candidatus Roizmanbacteria bacterium CG_4_8_14_3_um_filter_36_10</name>
    <dbReference type="NCBI Taxonomy" id="1974834"/>
    <lineage>
        <taxon>Bacteria</taxon>
        <taxon>Candidatus Roizmaniibacteriota</taxon>
    </lineage>
</organism>
<dbReference type="AlphaFoldDB" id="A0A2M8GLI7"/>
<sequence>MKKIELSIVIVSFNTKKITQDCLQSINRSLMNSEINYEIIVVDNDSQDGSHELLTTMSKEKDSHLVYFQSGKNLGFGKGNNFGVKQAKGEYILLLNSDIIVLNQAIKKLYDFYLSHKKNVHFLGAKLLNKDLTPQRSVCRFFSLPVIFATLFLKGDYWGLTRSSPNKFQKADWLSGACIMTKKNYFQKLGGFDEKIFMYMEEVDFLYRARKIGLSTYFYPQSQFIHLGSASSQGKTYPILQVYRGFLYFYNKHYSPLALFLVKLLLKLKAVIAVIIGKATNNQYAIQTYEQAFKLV</sequence>
<dbReference type="Gene3D" id="3.90.550.10">
    <property type="entry name" value="Spore Coat Polysaccharide Biosynthesis Protein SpsA, Chain A"/>
    <property type="match status" value="1"/>
</dbReference>
<dbReference type="InterPro" id="IPR029044">
    <property type="entry name" value="Nucleotide-diphossugar_trans"/>
</dbReference>
<reference evidence="3" key="1">
    <citation type="submission" date="2017-09" db="EMBL/GenBank/DDBJ databases">
        <title>Depth-based differentiation of microbial function through sediment-hosted aquifers and enrichment of novel symbionts in the deep terrestrial subsurface.</title>
        <authorList>
            <person name="Probst A.J."/>
            <person name="Ladd B."/>
            <person name="Jarett J.K."/>
            <person name="Geller-Mcgrath D.E."/>
            <person name="Sieber C.M.K."/>
            <person name="Emerson J.B."/>
            <person name="Anantharaman K."/>
            <person name="Thomas B.C."/>
            <person name="Malmstrom R."/>
            <person name="Stieglmeier M."/>
            <person name="Klingl A."/>
            <person name="Woyke T."/>
            <person name="Ryan C.M."/>
            <person name="Banfield J.F."/>
        </authorList>
    </citation>
    <scope>NUCLEOTIDE SEQUENCE [LARGE SCALE GENOMIC DNA]</scope>
</reference>
<feature type="domain" description="Glycosyltransferase 2-like" evidence="1">
    <location>
        <begin position="7"/>
        <end position="120"/>
    </location>
</feature>